<dbReference type="InterPro" id="IPR023298">
    <property type="entry name" value="ATPase_P-typ_TM_dom_sf"/>
</dbReference>
<dbReference type="CDD" id="cd00371">
    <property type="entry name" value="HMA"/>
    <property type="match status" value="1"/>
</dbReference>
<feature type="transmembrane region" description="Helical" evidence="10">
    <location>
        <begin position="394"/>
        <end position="415"/>
    </location>
</feature>
<evidence type="ECO:0000256" key="9">
    <source>
        <dbReference type="ARBA" id="ARBA00023136"/>
    </source>
</evidence>
<dbReference type="InterPro" id="IPR023299">
    <property type="entry name" value="ATPase_P-typ_cyto_dom_N"/>
</dbReference>
<dbReference type="PRINTS" id="PR00119">
    <property type="entry name" value="CATATPASE"/>
</dbReference>
<evidence type="ECO:0000259" key="12">
    <source>
        <dbReference type="PROSITE" id="PS50846"/>
    </source>
</evidence>
<keyword evidence="5 10" id="KW-0547">Nucleotide-binding</keyword>
<dbReference type="PRINTS" id="PR00943">
    <property type="entry name" value="CUATPASE"/>
</dbReference>
<dbReference type="InterPro" id="IPR027256">
    <property type="entry name" value="P-typ_ATPase_IB"/>
</dbReference>
<dbReference type="SUPFAM" id="SSF81665">
    <property type="entry name" value="Calcium ATPase, transmembrane domain M"/>
    <property type="match status" value="1"/>
</dbReference>
<dbReference type="InterPro" id="IPR036412">
    <property type="entry name" value="HAD-like_sf"/>
</dbReference>
<dbReference type="Pfam" id="PF00403">
    <property type="entry name" value="HMA"/>
    <property type="match status" value="1"/>
</dbReference>
<keyword evidence="4 10" id="KW-0479">Metal-binding</keyword>
<feature type="domain" description="HMA" evidence="12">
    <location>
        <begin position="13"/>
        <end position="80"/>
    </location>
</feature>
<dbReference type="InterPro" id="IPR001757">
    <property type="entry name" value="P_typ_ATPase"/>
</dbReference>
<dbReference type="Gene3D" id="3.40.50.1000">
    <property type="entry name" value="HAD superfamily/HAD-like"/>
    <property type="match status" value="1"/>
</dbReference>
<dbReference type="PANTHER" id="PTHR43520">
    <property type="entry name" value="ATP7, ISOFORM B"/>
    <property type="match status" value="1"/>
</dbReference>
<dbReference type="NCBIfam" id="TIGR01494">
    <property type="entry name" value="ATPase_P-type"/>
    <property type="match status" value="1"/>
</dbReference>
<dbReference type="InterPro" id="IPR008250">
    <property type="entry name" value="ATPase_P-typ_transduc_dom_A_sf"/>
</dbReference>
<feature type="transmembrane region" description="Helical" evidence="10">
    <location>
        <begin position="134"/>
        <end position="154"/>
    </location>
</feature>
<comment type="similarity">
    <text evidence="2 10">Belongs to the cation transport ATPase (P-type) (TC 3.A.3) family. Type IB subfamily.</text>
</comment>
<dbReference type="Pfam" id="PF00122">
    <property type="entry name" value="E1-E2_ATPase"/>
    <property type="match status" value="1"/>
</dbReference>
<dbReference type="EMBL" id="JAJNDB010000006">
    <property type="protein sequence ID" value="MCD2196851.1"/>
    <property type="molecule type" value="Genomic_DNA"/>
</dbReference>
<dbReference type="InterPro" id="IPR017969">
    <property type="entry name" value="Heavy-metal-associated_CS"/>
</dbReference>
<evidence type="ECO:0000256" key="4">
    <source>
        <dbReference type="ARBA" id="ARBA00022723"/>
    </source>
</evidence>
<keyword evidence="7" id="KW-1278">Translocase</keyword>
<dbReference type="SUPFAM" id="SSF56784">
    <property type="entry name" value="HAD-like"/>
    <property type="match status" value="1"/>
</dbReference>
<dbReference type="NCBIfam" id="TIGR01525">
    <property type="entry name" value="ATPase-IB_hvy"/>
    <property type="match status" value="1"/>
</dbReference>
<dbReference type="SUPFAM" id="SSF81653">
    <property type="entry name" value="Calcium ATPase, transduction domain A"/>
    <property type="match status" value="1"/>
</dbReference>
<keyword evidence="9 10" id="KW-0472">Membrane</keyword>
<dbReference type="InterPro" id="IPR036163">
    <property type="entry name" value="HMA_dom_sf"/>
</dbReference>
<evidence type="ECO:0000256" key="11">
    <source>
        <dbReference type="SAM" id="MobiDB-lite"/>
    </source>
</evidence>
<evidence type="ECO:0000256" key="5">
    <source>
        <dbReference type="ARBA" id="ARBA00022741"/>
    </source>
</evidence>
<dbReference type="InterPro" id="IPR018303">
    <property type="entry name" value="ATPase_P-typ_P_site"/>
</dbReference>
<protein>
    <submittedName>
        <fullName evidence="13">Heavy metal translocating P-type ATPase</fullName>
    </submittedName>
</protein>
<feature type="transmembrane region" description="Helical" evidence="10">
    <location>
        <begin position="709"/>
        <end position="725"/>
    </location>
</feature>
<dbReference type="Gene3D" id="3.30.70.100">
    <property type="match status" value="1"/>
</dbReference>
<feature type="transmembrane region" description="Helical" evidence="10">
    <location>
        <begin position="731"/>
        <end position="749"/>
    </location>
</feature>
<feature type="compositionally biased region" description="Basic and acidic residues" evidence="11">
    <location>
        <begin position="86"/>
        <end position="98"/>
    </location>
</feature>
<dbReference type="InterPro" id="IPR059000">
    <property type="entry name" value="ATPase_P-type_domA"/>
</dbReference>
<organism evidence="13 14">
    <name type="scientific">Actinomycetospora endophytica</name>
    <dbReference type="NCBI Taxonomy" id="2291215"/>
    <lineage>
        <taxon>Bacteria</taxon>
        <taxon>Bacillati</taxon>
        <taxon>Actinomycetota</taxon>
        <taxon>Actinomycetes</taxon>
        <taxon>Pseudonocardiales</taxon>
        <taxon>Pseudonocardiaceae</taxon>
        <taxon>Actinomycetospora</taxon>
    </lineage>
</organism>
<comment type="subcellular location">
    <subcellularLocation>
        <location evidence="1">Cell membrane</location>
        <topology evidence="1">Multi-pass membrane protein</topology>
    </subcellularLocation>
</comment>
<evidence type="ECO:0000256" key="6">
    <source>
        <dbReference type="ARBA" id="ARBA00022840"/>
    </source>
</evidence>
<dbReference type="RefSeq" id="WP_230738777.1">
    <property type="nucleotide sequence ID" value="NZ_JAJNDB010000006.1"/>
</dbReference>
<evidence type="ECO:0000256" key="7">
    <source>
        <dbReference type="ARBA" id="ARBA00022967"/>
    </source>
</evidence>
<dbReference type="SFLD" id="SFLDG00002">
    <property type="entry name" value="C1.7:_P-type_atpase_like"/>
    <property type="match status" value="1"/>
</dbReference>
<evidence type="ECO:0000313" key="14">
    <source>
        <dbReference type="Proteomes" id="UP001199469"/>
    </source>
</evidence>
<dbReference type="PANTHER" id="PTHR43520:SF8">
    <property type="entry name" value="P-TYPE CU(+) TRANSPORTER"/>
    <property type="match status" value="1"/>
</dbReference>
<dbReference type="PROSITE" id="PS01047">
    <property type="entry name" value="HMA_1"/>
    <property type="match status" value="1"/>
</dbReference>
<dbReference type="PROSITE" id="PS50846">
    <property type="entry name" value="HMA_2"/>
    <property type="match status" value="1"/>
</dbReference>
<name>A0ABS8PEZ9_9PSEU</name>
<dbReference type="PROSITE" id="PS00154">
    <property type="entry name" value="ATPASE_E1_E2"/>
    <property type="match status" value="1"/>
</dbReference>
<evidence type="ECO:0000256" key="2">
    <source>
        <dbReference type="ARBA" id="ARBA00006024"/>
    </source>
</evidence>
<dbReference type="SFLD" id="SFLDS00003">
    <property type="entry name" value="Haloacid_Dehalogenase"/>
    <property type="match status" value="1"/>
</dbReference>
<dbReference type="InterPro" id="IPR023214">
    <property type="entry name" value="HAD_sf"/>
</dbReference>
<gene>
    <name evidence="13" type="ORF">LQ327_26115</name>
</gene>
<comment type="caution">
    <text evidence="13">The sequence shown here is derived from an EMBL/GenBank/DDBJ whole genome shotgun (WGS) entry which is preliminary data.</text>
</comment>
<dbReference type="Proteomes" id="UP001199469">
    <property type="component" value="Unassembled WGS sequence"/>
</dbReference>
<proteinExistence type="inferred from homology"/>
<keyword evidence="3 10" id="KW-0812">Transmembrane</keyword>
<reference evidence="13 14" key="1">
    <citation type="submission" date="2021-11" db="EMBL/GenBank/DDBJ databases">
        <title>Draft genome sequence of Actinomycetospora sp. SF1 isolated from the rhizosphere soil.</title>
        <authorList>
            <person name="Duangmal K."/>
            <person name="Chantavorakit T."/>
        </authorList>
    </citation>
    <scope>NUCLEOTIDE SEQUENCE [LARGE SCALE GENOMIC DNA]</scope>
    <source>
        <strain evidence="13 14">TBRC 5722</strain>
    </source>
</reference>
<dbReference type="Gene3D" id="3.40.1110.10">
    <property type="entry name" value="Calcium-transporting ATPase, cytoplasmic domain N"/>
    <property type="match status" value="1"/>
</dbReference>
<keyword evidence="10" id="KW-1003">Cell membrane</keyword>
<dbReference type="InterPro" id="IPR044492">
    <property type="entry name" value="P_typ_ATPase_HD_dom"/>
</dbReference>
<keyword evidence="14" id="KW-1185">Reference proteome</keyword>
<evidence type="ECO:0000256" key="10">
    <source>
        <dbReference type="RuleBase" id="RU362081"/>
    </source>
</evidence>
<dbReference type="SFLD" id="SFLDF00027">
    <property type="entry name" value="p-type_atpase"/>
    <property type="match status" value="1"/>
</dbReference>
<feature type="region of interest" description="Disordered" evidence="11">
    <location>
        <begin position="78"/>
        <end position="99"/>
    </location>
</feature>
<evidence type="ECO:0000256" key="3">
    <source>
        <dbReference type="ARBA" id="ARBA00022692"/>
    </source>
</evidence>
<dbReference type="SUPFAM" id="SSF55008">
    <property type="entry name" value="HMA, heavy metal-associated domain"/>
    <property type="match status" value="1"/>
</dbReference>
<dbReference type="Gene3D" id="2.70.150.10">
    <property type="entry name" value="Calcium-transporting ATPase, cytoplasmic transduction domain A"/>
    <property type="match status" value="1"/>
</dbReference>
<feature type="transmembrane region" description="Helical" evidence="10">
    <location>
        <begin position="109"/>
        <end position="128"/>
    </location>
</feature>
<dbReference type="InterPro" id="IPR006121">
    <property type="entry name" value="HMA_dom"/>
</dbReference>
<sequence length="754" mass="77030">MTGMTGTVRTPGRTVELTIRGMTCAACAARIERRLNRLDGVSATVNFATETATVDPTDETASVPVDDLVATVRQLGYEVAPPGGDTRTESPDPPDDGRSATIAGLRRRFVVALLVGVPVAHVSMALAVEPALRFPGWQALLLVLALPVALWAAWPFHRAAARGVRHGTVSMDTLVSISVLAATAWSCWALARPGGPPPAGRGWWQTLADPDGAVYLDVAILVTLFLLSGRLFEATARRDAGAAVRRLRGLRPGHATLRRDGREESVPIDVVRVRDVLVVRPGEALAADGTVLEGCSSLDTSVLTGESAPVEIGPGDAVAAGAILAGGRLVVQVTRAGRDTHLAALTELVDRAQLAKAAAQRLADRVCRVFVPAVLVLAVVTVVGWLAVGGTVEHAVAAGLTVLVIACPCALGLATPMALMVATGRGAEQGIFLKGHRALETAEQVDVVVLDKTGTVTDGAMVAVDAVAAPGVEILDVVRWAGAIETCSEHLLAAPLAALARAAVGELPAVSGFRSLSGLGAGAEVEGTTVVVGSARLMTGLDLDVGVEVADRVAGWEAAGSTTVLVGRAGTVVGAFALADEVGSGAVAAVSALHALGLRTVLLTGDREIVARAVAECVGIGEVIAGATPAEKARAIERLRADGASVAMVGDGVNDAAALSAADLGLAMGSGTDVAAAAADMILVRDRLDVVPAAIVLARATRRTVRRNLAWAFAYNLAALPVAALGLLNPLVAGASMALSSAFVVWSSLRLRRA</sequence>
<dbReference type="Pfam" id="PF00702">
    <property type="entry name" value="Hydrolase"/>
    <property type="match status" value="1"/>
</dbReference>
<dbReference type="NCBIfam" id="TIGR01511">
    <property type="entry name" value="ATPase-IB1_Cu"/>
    <property type="match status" value="1"/>
</dbReference>
<feature type="transmembrane region" description="Helical" evidence="10">
    <location>
        <begin position="369"/>
        <end position="388"/>
    </location>
</feature>
<evidence type="ECO:0000313" key="13">
    <source>
        <dbReference type="EMBL" id="MCD2196851.1"/>
    </source>
</evidence>
<keyword evidence="8 10" id="KW-1133">Transmembrane helix</keyword>
<evidence type="ECO:0000256" key="1">
    <source>
        <dbReference type="ARBA" id="ARBA00004651"/>
    </source>
</evidence>
<evidence type="ECO:0000256" key="8">
    <source>
        <dbReference type="ARBA" id="ARBA00022989"/>
    </source>
</evidence>
<feature type="transmembrane region" description="Helical" evidence="10">
    <location>
        <begin position="212"/>
        <end position="232"/>
    </location>
</feature>
<feature type="transmembrane region" description="Helical" evidence="10">
    <location>
        <begin position="174"/>
        <end position="192"/>
    </location>
</feature>
<accession>A0ABS8PEZ9</accession>
<keyword evidence="6 10" id="KW-0067">ATP-binding</keyword>